<protein>
    <recommendedName>
        <fullName evidence="4">histidine kinase</fullName>
        <ecNumber evidence="4">2.7.13.3</ecNumber>
    </recommendedName>
</protein>
<accession>A0ABZ1ASS6</accession>
<comment type="catalytic activity">
    <reaction evidence="1">
        <text>ATP + protein L-histidine = ADP + protein N-phospho-L-histidine.</text>
        <dbReference type="EC" id="2.7.13.3"/>
    </reaction>
</comment>
<keyword evidence="11 13" id="KW-0472">Membrane</keyword>
<keyword evidence="9 13" id="KW-1133">Transmembrane helix</keyword>
<dbReference type="EMBL" id="CP141259">
    <property type="protein sequence ID" value="WRL48945.1"/>
    <property type="molecule type" value="Genomic_DNA"/>
</dbReference>
<dbReference type="InterPro" id="IPR036097">
    <property type="entry name" value="HisK_dim/P_sf"/>
</dbReference>
<feature type="transmembrane region" description="Helical" evidence="13">
    <location>
        <begin position="451"/>
        <end position="473"/>
    </location>
</feature>
<evidence type="ECO:0000256" key="7">
    <source>
        <dbReference type="ARBA" id="ARBA00022692"/>
    </source>
</evidence>
<dbReference type="InterPro" id="IPR003594">
    <property type="entry name" value="HATPase_dom"/>
</dbReference>
<dbReference type="Gene3D" id="3.30.565.10">
    <property type="entry name" value="Histidine kinase-like ATPase, C-terminal domain"/>
    <property type="match status" value="1"/>
</dbReference>
<dbReference type="Gene3D" id="1.20.1730.10">
    <property type="entry name" value="Sodium/glucose cotransporter"/>
    <property type="match status" value="1"/>
</dbReference>
<dbReference type="PROSITE" id="PS50283">
    <property type="entry name" value="NA_SOLUT_SYMP_3"/>
    <property type="match status" value="1"/>
</dbReference>
<dbReference type="InterPro" id="IPR036890">
    <property type="entry name" value="HATPase_C_sf"/>
</dbReference>
<dbReference type="Pfam" id="PF02518">
    <property type="entry name" value="HATPase_c"/>
    <property type="match status" value="1"/>
</dbReference>
<keyword evidence="6" id="KW-0808">Transferase</keyword>
<evidence type="ECO:0000256" key="9">
    <source>
        <dbReference type="ARBA" id="ARBA00022989"/>
    </source>
</evidence>
<dbReference type="PROSITE" id="PS50109">
    <property type="entry name" value="HIS_KIN"/>
    <property type="match status" value="1"/>
</dbReference>
<evidence type="ECO:0000256" key="10">
    <source>
        <dbReference type="ARBA" id="ARBA00023012"/>
    </source>
</evidence>
<feature type="transmembrane region" description="Helical" evidence="13">
    <location>
        <begin position="291"/>
        <end position="316"/>
    </location>
</feature>
<keyword evidence="10" id="KW-0902">Two-component regulatory system</keyword>
<evidence type="ECO:0000256" key="12">
    <source>
        <dbReference type="SAM" id="Coils"/>
    </source>
</evidence>
<dbReference type="InterPro" id="IPR004358">
    <property type="entry name" value="Sig_transdc_His_kin-like_C"/>
</dbReference>
<evidence type="ECO:0000256" key="4">
    <source>
        <dbReference type="ARBA" id="ARBA00012438"/>
    </source>
</evidence>
<evidence type="ECO:0000313" key="16">
    <source>
        <dbReference type="Proteomes" id="UP001626593"/>
    </source>
</evidence>
<evidence type="ECO:0000256" key="5">
    <source>
        <dbReference type="ARBA" id="ARBA00022553"/>
    </source>
</evidence>
<dbReference type="InterPro" id="IPR005467">
    <property type="entry name" value="His_kinase_dom"/>
</dbReference>
<dbReference type="PANTHER" id="PTHR43711:SF30">
    <property type="entry name" value="HISTIDINE KINASE"/>
    <property type="match status" value="1"/>
</dbReference>
<dbReference type="SUPFAM" id="SSF47384">
    <property type="entry name" value="Homodimeric domain of signal transducing histidine kinase"/>
    <property type="match status" value="1"/>
</dbReference>
<feature type="transmembrane region" description="Helical" evidence="13">
    <location>
        <begin position="252"/>
        <end position="270"/>
    </location>
</feature>
<feature type="transmembrane region" description="Helical" evidence="13">
    <location>
        <begin position="417"/>
        <end position="439"/>
    </location>
</feature>
<feature type="transmembrane region" description="Helical" evidence="13">
    <location>
        <begin position="37"/>
        <end position="56"/>
    </location>
</feature>
<feature type="transmembrane region" description="Helical" evidence="13">
    <location>
        <begin position="68"/>
        <end position="88"/>
    </location>
</feature>
<evidence type="ECO:0000256" key="11">
    <source>
        <dbReference type="ARBA" id="ARBA00023136"/>
    </source>
</evidence>
<name>A0ABZ1ASS6_AROEV</name>
<evidence type="ECO:0000256" key="1">
    <source>
        <dbReference type="ARBA" id="ARBA00000085"/>
    </source>
</evidence>
<keyword evidence="5" id="KW-0597">Phosphoprotein</keyword>
<feature type="transmembrane region" description="Helical" evidence="13">
    <location>
        <begin position="388"/>
        <end position="411"/>
    </location>
</feature>
<keyword evidence="16" id="KW-1185">Reference proteome</keyword>
<dbReference type="InterPro" id="IPR001734">
    <property type="entry name" value="Na/solute_symporter"/>
</dbReference>
<dbReference type="InterPro" id="IPR050736">
    <property type="entry name" value="Sensor_HK_Regulatory"/>
</dbReference>
<feature type="transmembrane region" description="Helical" evidence="13">
    <location>
        <begin position="195"/>
        <end position="222"/>
    </location>
</feature>
<dbReference type="Gene3D" id="1.10.287.130">
    <property type="match status" value="1"/>
</dbReference>
<gene>
    <name evidence="15" type="ORF">U5817_15385</name>
</gene>
<dbReference type="InterPro" id="IPR038377">
    <property type="entry name" value="Na/Glc_symporter_sf"/>
</dbReference>
<evidence type="ECO:0000256" key="13">
    <source>
        <dbReference type="SAM" id="Phobius"/>
    </source>
</evidence>
<keyword evidence="8 15" id="KW-0418">Kinase</keyword>
<dbReference type="PANTHER" id="PTHR43711">
    <property type="entry name" value="TWO-COMPONENT HISTIDINE KINASE"/>
    <property type="match status" value="1"/>
</dbReference>
<proteinExistence type="inferred from homology"/>
<dbReference type="SUPFAM" id="SSF55874">
    <property type="entry name" value="ATPase domain of HSP90 chaperone/DNA topoisomerase II/histidine kinase"/>
    <property type="match status" value="1"/>
</dbReference>
<organism evidence="15 16">
    <name type="scientific">Aromatoleum evansii</name>
    <name type="common">Azoarcus evansii</name>
    <dbReference type="NCBI Taxonomy" id="59406"/>
    <lineage>
        <taxon>Bacteria</taxon>
        <taxon>Pseudomonadati</taxon>
        <taxon>Pseudomonadota</taxon>
        <taxon>Betaproteobacteria</taxon>
        <taxon>Rhodocyclales</taxon>
        <taxon>Rhodocyclaceae</taxon>
        <taxon>Aromatoleum</taxon>
    </lineage>
</organism>
<comment type="subcellular location">
    <subcellularLocation>
        <location evidence="2">Membrane</location>
        <topology evidence="2">Multi-pass membrane protein</topology>
    </subcellularLocation>
</comment>
<feature type="domain" description="Histidine kinase" evidence="14">
    <location>
        <begin position="690"/>
        <end position="908"/>
    </location>
</feature>
<dbReference type="CDD" id="cd16922">
    <property type="entry name" value="HATPase_EvgS-ArcB-TorS-like"/>
    <property type="match status" value="1"/>
</dbReference>
<dbReference type="RefSeq" id="WP_169125779.1">
    <property type="nucleotide sequence ID" value="NZ_CAWPLS010000297.1"/>
</dbReference>
<keyword evidence="7 13" id="KW-0812">Transmembrane</keyword>
<feature type="transmembrane region" description="Helical" evidence="13">
    <location>
        <begin position="336"/>
        <end position="367"/>
    </location>
</feature>
<evidence type="ECO:0000256" key="3">
    <source>
        <dbReference type="ARBA" id="ARBA00006434"/>
    </source>
</evidence>
<sequence>MLSGTVVVAASFAYLLVLFAVAWYGDRRAEQGRSIIANPWTYAMSLAVYCTAWTYFGSVGRAASGGVWFLPIYLGPTLAMSLSWVVLLKMIRISRTYRITSIADFIASRYGKSHLLGGLVTIIAVVGMVPYIALQLKAISSGYSVLTGSDNSGVFPFAAASWFNDGTLYVALTLALFTVLFGARHLDAAERHEGMVAAIAFESVVKLLAFLIVGGFVTWSVYEGFDDIFARAFADPELAALLSLRTASSAGYGGWFALTLLAMLSVIFLPRQFQVTVVENVNEQHLRRATWLFPGYLLLINIFVLPIALGGLLYFGRGTVDPDTFVLSLPLAHGESALALLAFIGGLSAATGMVIVETIAVSTMVCNDLVMPLLLSTERFKRSDHPDLTGLLLGIRRGAIVVVLLLGYLYFRLAGEAYALVSIGLISFAAVAQFAPAMLGGMYWRGGTREGALAGLLAGFVVWAYTLMLPSVAKSGWLDRAFLDQGLFGFDYLRPEQLFGLAGLDSISHALFWSLTANIACYVLVSLARVPTGQEATQATLFVDVFSRGQDAPATFWRGSAQVQDLQPLVARFLGAERARRMFESYARERGVASIAELKPDAGLVQFAETQLAGAIGSASARVMVSSVVQEEPLGLDEVMDILDEASQVRAYSHELEEKSQALEAATAELRAANERLQELDRLKDDFMSSVTHELRTPLTSIRAFSEMLLDDPRIDLKDRKRFLGIIVSETERLTRLVNQVLDMAKIESGHAEWHNTDIDMRELVAHAVETTEQLFRDRGALLELDLPDSAPRLRADRDRLLQVLLNLISNAAKFVPTDAGVARVRLTCDVGQVRVDVTDNGPGIAPEQLGVIFEKFRQGGDERSRPQGTGLGLPISRQIVEHFGGRLWVQSRPGEGATFSFVLPLSPEAGNGPDRAMT</sequence>
<dbReference type="SMART" id="SM00387">
    <property type="entry name" value="HATPase_c"/>
    <property type="match status" value="1"/>
</dbReference>
<dbReference type="Pfam" id="PF00512">
    <property type="entry name" value="HisKA"/>
    <property type="match status" value="1"/>
</dbReference>
<dbReference type="Proteomes" id="UP001626593">
    <property type="component" value="Chromosome"/>
</dbReference>
<evidence type="ECO:0000256" key="2">
    <source>
        <dbReference type="ARBA" id="ARBA00004141"/>
    </source>
</evidence>
<dbReference type="InterPro" id="IPR003661">
    <property type="entry name" value="HisK_dim/P_dom"/>
</dbReference>
<feature type="transmembrane region" description="Helical" evidence="13">
    <location>
        <begin position="6"/>
        <end position="25"/>
    </location>
</feature>
<feature type="transmembrane region" description="Helical" evidence="13">
    <location>
        <begin position="115"/>
        <end position="134"/>
    </location>
</feature>
<evidence type="ECO:0000313" key="15">
    <source>
        <dbReference type="EMBL" id="WRL48945.1"/>
    </source>
</evidence>
<dbReference type="CDD" id="cd00082">
    <property type="entry name" value="HisKA"/>
    <property type="match status" value="1"/>
</dbReference>
<feature type="transmembrane region" description="Helical" evidence="13">
    <location>
        <begin position="166"/>
        <end position="183"/>
    </location>
</feature>
<dbReference type="EC" id="2.7.13.3" evidence="4"/>
<dbReference type="PRINTS" id="PR00344">
    <property type="entry name" value="BCTRLSENSOR"/>
</dbReference>
<dbReference type="SMART" id="SM00388">
    <property type="entry name" value="HisKA"/>
    <property type="match status" value="1"/>
</dbReference>
<dbReference type="GO" id="GO:0016301">
    <property type="term" value="F:kinase activity"/>
    <property type="evidence" value="ECO:0007669"/>
    <property type="project" value="UniProtKB-KW"/>
</dbReference>
<comment type="similarity">
    <text evidence="3">Belongs to the sodium:solute symporter (SSF) (TC 2.A.21) family.</text>
</comment>
<feature type="coiled-coil region" evidence="12">
    <location>
        <begin position="649"/>
        <end position="690"/>
    </location>
</feature>
<evidence type="ECO:0000256" key="8">
    <source>
        <dbReference type="ARBA" id="ARBA00022777"/>
    </source>
</evidence>
<dbReference type="CDD" id="cd10322">
    <property type="entry name" value="SLC5sbd"/>
    <property type="match status" value="1"/>
</dbReference>
<reference evidence="15 16" key="1">
    <citation type="submission" date="2023-12" db="EMBL/GenBank/DDBJ databases">
        <title>A. evansii MAY27, complete genome.</title>
        <authorList>
            <person name="Wang Y."/>
        </authorList>
    </citation>
    <scope>NUCLEOTIDE SEQUENCE [LARGE SCALE GENOMIC DNA]</scope>
    <source>
        <strain evidence="15 16">MAY27</strain>
    </source>
</reference>
<keyword evidence="12" id="KW-0175">Coiled coil</keyword>
<evidence type="ECO:0000259" key="14">
    <source>
        <dbReference type="PROSITE" id="PS50109"/>
    </source>
</evidence>
<evidence type="ECO:0000256" key="6">
    <source>
        <dbReference type="ARBA" id="ARBA00022679"/>
    </source>
</evidence>